<accession>A0A0K2TME2</accession>
<name>A0A0K2TME2_LEPSM</name>
<dbReference type="AlphaFoldDB" id="A0A0K2TME2"/>
<reference evidence="1" key="1">
    <citation type="submission" date="2014-05" db="EMBL/GenBank/DDBJ databases">
        <authorList>
            <person name="Chronopoulou M."/>
        </authorList>
    </citation>
    <scope>NUCLEOTIDE SEQUENCE</scope>
    <source>
        <tissue evidence="1">Whole organism</tissue>
    </source>
</reference>
<evidence type="ECO:0000313" key="1">
    <source>
        <dbReference type="EMBL" id="CDW26616.1"/>
    </source>
</evidence>
<protein>
    <submittedName>
        <fullName evidence="1">Uncharacterized protein</fullName>
    </submittedName>
</protein>
<feature type="non-terminal residue" evidence="1">
    <location>
        <position position="1"/>
    </location>
</feature>
<sequence>DISLNLNKACSIKIDSKRDNLVKVIALSIAKLTLSAIFRQLEITNLTVYKSCRETVVNYSQIT</sequence>
<organism evidence="1">
    <name type="scientific">Lepeophtheirus salmonis</name>
    <name type="common">Salmon louse</name>
    <name type="synonym">Caligus salmonis</name>
    <dbReference type="NCBI Taxonomy" id="72036"/>
    <lineage>
        <taxon>Eukaryota</taxon>
        <taxon>Metazoa</taxon>
        <taxon>Ecdysozoa</taxon>
        <taxon>Arthropoda</taxon>
        <taxon>Crustacea</taxon>
        <taxon>Multicrustacea</taxon>
        <taxon>Hexanauplia</taxon>
        <taxon>Copepoda</taxon>
        <taxon>Siphonostomatoida</taxon>
        <taxon>Caligidae</taxon>
        <taxon>Lepeophtheirus</taxon>
    </lineage>
</organism>
<proteinExistence type="predicted"/>
<dbReference type="EMBL" id="HACA01009255">
    <property type="protein sequence ID" value="CDW26616.1"/>
    <property type="molecule type" value="Transcribed_RNA"/>
</dbReference>